<dbReference type="InterPro" id="IPR014965">
    <property type="entry name" value="Amino_acid_metab_prot_put"/>
</dbReference>
<protein>
    <recommendedName>
        <fullName evidence="3">Cysteine desulfurase</fullName>
    </recommendedName>
</protein>
<gene>
    <name evidence="1" type="ORF">FC56_GL000050</name>
</gene>
<dbReference type="Gene3D" id="3.30.1820.10">
    <property type="entry name" value="Lp2179-like"/>
    <property type="match status" value="1"/>
</dbReference>
<dbReference type="RefSeq" id="WP_054670947.1">
    <property type="nucleotide sequence ID" value="NZ_AYZR01000007.1"/>
</dbReference>
<proteinExistence type="predicted"/>
<evidence type="ECO:0000313" key="2">
    <source>
        <dbReference type="Proteomes" id="UP000051256"/>
    </source>
</evidence>
<dbReference type="Pfam" id="PF08866">
    <property type="entry name" value="DUF1831"/>
    <property type="match status" value="1"/>
</dbReference>
<organism evidence="1 2">
    <name type="scientific">Lentilactobacillus senioris DSM 24302 = JCM 17472</name>
    <dbReference type="NCBI Taxonomy" id="1423802"/>
    <lineage>
        <taxon>Bacteria</taxon>
        <taxon>Bacillati</taxon>
        <taxon>Bacillota</taxon>
        <taxon>Bacilli</taxon>
        <taxon>Lactobacillales</taxon>
        <taxon>Lactobacillaceae</taxon>
        <taxon>Lentilactobacillus</taxon>
    </lineage>
</organism>
<name>A0A0R2D1M5_9LACO</name>
<dbReference type="InterPro" id="IPR035942">
    <property type="entry name" value="Lp2179-like_sf"/>
</dbReference>
<dbReference type="EMBL" id="AYZR01000007">
    <property type="protein sequence ID" value="KRM94070.1"/>
    <property type="molecule type" value="Genomic_DNA"/>
</dbReference>
<dbReference type="SUPFAM" id="SSF160800">
    <property type="entry name" value="Lp2179-like"/>
    <property type="match status" value="1"/>
</dbReference>
<keyword evidence="2" id="KW-1185">Reference proteome</keyword>
<sequence length="117" mass="12903">MAFSKEVKLTGDKHNYAISPAIKRYALTDVGFIVTKAGNFALERSLSGSSPYEKGYKLKVTVAKDFSGFKLAITTANGLQSVNIFNDPSKSDNVTQYNFIMDNLVSRDILVRDDQGK</sequence>
<dbReference type="STRING" id="1423802.FC56_GL000050"/>
<dbReference type="AlphaFoldDB" id="A0A0R2D1M5"/>
<dbReference type="PATRIC" id="fig|1423802.4.peg.51"/>
<evidence type="ECO:0000313" key="1">
    <source>
        <dbReference type="EMBL" id="KRM94070.1"/>
    </source>
</evidence>
<accession>A0A0R2D1M5</accession>
<dbReference type="Proteomes" id="UP000051256">
    <property type="component" value="Unassembled WGS sequence"/>
</dbReference>
<evidence type="ECO:0008006" key="3">
    <source>
        <dbReference type="Google" id="ProtNLM"/>
    </source>
</evidence>
<reference evidence="1 2" key="1">
    <citation type="journal article" date="2015" name="Genome Announc.">
        <title>Expanding the biotechnology potential of lactobacilli through comparative genomics of 213 strains and associated genera.</title>
        <authorList>
            <person name="Sun Z."/>
            <person name="Harris H.M."/>
            <person name="McCann A."/>
            <person name="Guo C."/>
            <person name="Argimon S."/>
            <person name="Zhang W."/>
            <person name="Yang X."/>
            <person name="Jeffery I.B."/>
            <person name="Cooney J.C."/>
            <person name="Kagawa T.F."/>
            <person name="Liu W."/>
            <person name="Song Y."/>
            <person name="Salvetti E."/>
            <person name="Wrobel A."/>
            <person name="Rasinkangas P."/>
            <person name="Parkhill J."/>
            <person name="Rea M.C."/>
            <person name="O'Sullivan O."/>
            <person name="Ritari J."/>
            <person name="Douillard F.P."/>
            <person name="Paul Ross R."/>
            <person name="Yang R."/>
            <person name="Briner A.E."/>
            <person name="Felis G.E."/>
            <person name="de Vos W.M."/>
            <person name="Barrangou R."/>
            <person name="Klaenhammer T.R."/>
            <person name="Caufield P.W."/>
            <person name="Cui Y."/>
            <person name="Zhang H."/>
            <person name="O'Toole P.W."/>
        </authorList>
    </citation>
    <scope>NUCLEOTIDE SEQUENCE [LARGE SCALE GENOMIC DNA]</scope>
    <source>
        <strain evidence="1 2">DSM 24302</strain>
    </source>
</reference>
<comment type="caution">
    <text evidence="1">The sequence shown here is derived from an EMBL/GenBank/DDBJ whole genome shotgun (WGS) entry which is preliminary data.</text>
</comment>